<evidence type="ECO:0000256" key="1">
    <source>
        <dbReference type="ARBA" id="ARBA00023239"/>
    </source>
</evidence>
<reference evidence="3 4" key="1">
    <citation type="submission" date="2021-08" db="EMBL/GenBank/DDBJ databases">
        <authorList>
            <person name="Peeters C."/>
        </authorList>
    </citation>
    <scope>NUCLEOTIDE SEQUENCE [LARGE SCALE GENOMIC DNA]</scope>
    <source>
        <strain evidence="3 4">LMG 32289</strain>
    </source>
</reference>
<dbReference type="PANTHER" id="PTHR48080:SF2">
    <property type="entry name" value="D-GALACTONATE DEHYDRATASE"/>
    <property type="match status" value="1"/>
</dbReference>
<dbReference type="Pfam" id="PF13378">
    <property type="entry name" value="MR_MLE_C"/>
    <property type="match status" value="1"/>
</dbReference>
<dbReference type="PANTHER" id="PTHR48080">
    <property type="entry name" value="D-GALACTONATE DEHYDRATASE-RELATED"/>
    <property type="match status" value="1"/>
</dbReference>
<gene>
    <name evidence="3" type="primary">gci_3</name>
    <name evidence="3" type="ORF">LMG32289_01523</name>
</gene>
<dbReference type="Gene3D" id="3.20.20.120">
    <property type="entry name" value="Enolase-like C-terminal domain"/>
    <property type="match status" value="1"/>
</dbReference>
<comment type="caution">
    <text evidence="3">The sequence shown here is derived from an EMBL/GenBank/DDBJ whole genome shotgun (WGS) entry which is preliminary data.</text>
</comment>
<feature type="domain" description="Mandelate racemase/muconate lactonizing enzyme C-terminal" evidence="2">
    <location>
        <begin position="148"/>
        <end position="240"/>
    </location>
</feature>
<evidence type="ECO:0000313" key="4">
    <source>
        <dbReference type="Proteomes" id="UP000706525"/>
    </source>
</evidence>
<name>A0ABM8WKH4_9BURK</name>
<keyword evidence="4" id="KW-1185">Reference proteome</keyword>
<dbReference type="SMART" id="SM00922">
    <property type="entry name" value="MR_MLE"/>
    <property type="match status" value="1"/>
</dbReference>
<dbReference type="SUPFAM" id="SSF51604">
    <property type="entry name" value="Enolase C-terminal domain-like"/>
    <property type="match status" value="1"/>
</dbReference>
<evidence type="ECO:0000259" key="2">
    <source>
        <dbReference type="SMART" id="SM00922"/>
    </source>
</evidence>
<sequence>MKIARAEAILVSIPFQPIGIPPWSWGDKAENCFDTLLVRIETDTGIVGWGEAFSRNKDRALAETIRTKILPLIVGRDATAIARIKHDLEFNLHNFGRVSGVMNGISAVDIALWDILGKSTGRPLVDLIGGAFADQLPVYASLLRYADEKNLGDAIEQSIARGYRYIKLHEVDLDLIRFAVRLGEGRARFMLDTNCPWSVSETIRNARALADIDLMWLEEPVWPPENYDGLAQARAAGPFPIAAGENQGSLFDIAAMISKGAIDIAQPDVAKTGGVTELLRIRALCEATGVDFVPHCALFGPGQVATFHLNASTQSKPVVERLYCDFEEDLYGHRADPVDGFIRVPMGPGLGLDPDLAIVDKYRVN</sequence>
<dbReference type="InterPro" id="IPR029017">
    <property type="entry name" value="Enolase-like_N"/>
</dbReference>
<dbReference type="SUPFAM" id="SSF54826">
    <property type="entry name" value="Enolase N-terminal domain-like"/>
    <property type="match status" value="1"/>
</dbReference>
<dbReference type="GO" id="GO:0016853">
    <property type="term" value="F:isomerase activity"/>
    <property type="evidence" value="ECO:0007669"/>
    <property type="project" value="UniProtKB-KW"/>
</dbReference>
<protein>
    <submittedName>
        <fullName evidence="3">D-galactarolactone cycloisomerase</fullName>
        <ecNumber evidence="3">5.5.1.27</ecNumber>
    </submittedName>
</protein>
<dbReference type="InterPro" id="IPR034593">
    <property type="entry name" value="DgoD-like"/>
</dbReference>
<dbReference type="InterPro" id="IPR013341">
    <property type="entry name" value="Mandelate_racemase_N_dom"/>
</dbReference>
<dbReference type="RefSeq" id="WP_223984102.1">
    <property type="nucleotide sequence ID" value="NZ_CAJZAG010000002.1"/>
</dbReference>
<keyword evidence="3" id="KW-0413">Isomerase</keyword>
<organism evidence="3 4">
    <name type="scientific">Cupriavidus pampae</name>
    <dbReference type="NCBI Taxonomy" id="659251"/>
    <lineage>
        <taxon>Bacteria</taxon>
        <taxon>Pseudomonadati</taxon>
        <taxon>Pseudomonadota</taxon>
        <taxon>Betaproteobacteria</taxon>
        <taxon>Burkholderiales</taxon>
        <taxon>Burkholderiaceae</taxon>
        <taxon>Cupriavidus</taxon>
    </lineage>
</organism>
<dbReference type="Gene3D" id="3.30.390.10">
    <property type="entry name" value="Enolase-like, N-terminal domain"/>
    <property type="match status" value="1"/>
</dbReference>
<keyword evidence="1" id="KW-0456">Lyase</keyword>
<dbReference type="SFLD" id="SFLDS00001">
    <property type="entry name" value="Enolase"/>
    <property type="match status" value="1"/>
</dbReference>
<dbReference type="Proteomes" id="UP000706525">
    <property type="component" value="Unassembled WGS sequence"/>
</dbReference>
<dbReference type="EMBL" id="CAJZAG010000002">
    <property type="protein sequence ID" value="CAG9167870.1"/>
    <property type="molecule type" value="Genomic_DNA"/>
</dbReference>
<dbReference type="CDD" id="cd03316">
    <property type="entry name" value="MR_like"/>
    <property type="match status" value="1"/>
</dbReference>
<dbReference type="Pfam" id="PF02746">
    <property type="entry name" value="MR_MLE_N"/>
    <property type="match status" value="1"/>
</dbReference>
<proteinExistence type="predicted"/>
<dbReference type="InterPro" id="IPR029065">
    <property type="entry name" value="Enolase_C-like"/>
</dbReference>
<dbReference type="InterPro" id="IPR013342">
    <property type="entry name" value="Mandelate_racemase_C"/>
</dbReference>
<dbReference type="SFLD" id="SFLDG00179">
    <property type="entry name" value="mandelate_racemase"/>
    <property type="match status" value="1"/>
</dbReference>
<dbReference type="EC" id="5.5.1.27" evidence="3"/>
<accession>A0ABM8WKH4</accession>
<dbReference type="InterPro" id="IPR036849">
    <property type="entry name" value="Enolase-like_C_sf"/>
</dbReference>
<evidence type="ECO:0000313" key="3">
    <source>
        <dbReference type="EMBL" id="CAG9167870.1"/>
    </source>
</evidence>